<dbReference type="WBParaSite" id="L893_g32470.t1">
    <property type="protein sequence ID" value="L893_g32470.t1"/>
    <property type="gene ID" value="L893_g32470"/>
</dbReference>
<organism evidence="1 2">
    <name type="scientific">Steinernema glaseri</name>
    <dbReference type="NCBI Taxonomy" id="37863"/>
    <lineage>
        <taxon>Eukaryota</taxon>
        <taxon>Metazoa</taxon>
        <taxon>Ecdysozoa</taxon>
        <taxon>Nematoda</taxon>
        <taxon>Chromadorea</taxon>
        <taxon>Rhabditida</taxon>
        <taxon>Tylenchina</taxon>
        <taxon>Panagrolaimomorpha</taxon>
        <taxon>Strongyloidoidea</taxon>
        <taxon>Steinernematidae</taxon>
        <taxon>Steinernema</taxon>
    </lineage>
</organism>
<protein>
    <submittedName>
        <fullName evidence="2">Secreted protein</fullName>
    </submittedName>
</protein>
<accession>A0A1I8A410</accession>
<name>A0A1I8A410_9BILA</name>
<dbReference type="AlphaFoldDB" id="A0A1I8A410"/>
<reference evidence="2" key="1">
    <citation type="submission" date="2016-11" db="UniProtKB">
        <authorList>
            <consortium name="WormBaseParasite"/>
        </authorList>
    </citation>
    <scope>IDENTIFICATION</scope>
</reference>
<proteinExistence type="predicted"/>
<evidence type="ECO:0000313" key="1">
    <source>
        <dbReference type="Proteomes" id="UP000095287"/>
    </source>
</evidence>
<dbReference type="Proteomes" id="UP000095287">
    <property type="component" value="Unplaced"/>
</dbReference>
<sequence>MLVYLATMRPSAREVFAIICTTEQWMARAITFRLLFAELLFDHIIDLCNPNTTTSSPNLFPLFLISDRVLARQAA</sequence>
<keyword evidence="1" id="KW-1185">Reference proteome</keyword>
<evidence type="ECO:0000313" key="2">
    <source>
        <dbReference type="WBParaSite" id="L893_g32470.t1"/>
    </source>
</evidence>